<keyword evidence="3" id="KW-0687">Ribonucleoprotein</keyword>
<dbReference type="CDD" id="cd00473">
    <property type="entry name" value="bS6"/>
    <property type="match status" value="1"/>
</dbReference>
<sequence length="169" mass="18399">MKMYEFLYIIPSRYAENEIEGVAKTVTGMVERAGGSIVKTTVLGRLKLAYPIKGSRYGTYVLTFFEAEPAAMAALDRALSLCDEVLRHTILSAKPGDEKKKAELTAYVAPLSEEAREERADRRPAPSRAPAPVLSAAPAAVKVGEPAMSIEELDKKLDEILDTDVTKGI</sequence>
<dbReference type="NCBIfam" id="TIGR00166">
    <property type="entry name" value="S6"/>
    <property type="match status" value="1"/>
</dbReference>
<dbReference type="InterPro" id="IPR035980">
    <property type="entry name" value="Ribosomal_bS6_sf"/>
</dbReference>
<keyword evidence="3" id="KW-0694">RNA-binding</keyword>
<comment type="similarity">
    <text evidence="1 3">Belongs to the bacterial ribosomal protein bS6 family.</text>
</comment>
<keyword evidence="3 5" id="KW-0689">Ribosomal protein</keyword>
<dbReference type="InterPro" id="IPR014717">
    <property type="entry name" value="Transl_elong_EF1B/ribsomal_bS6"/>
</dbReference>
<evidence type="ECO:0000256" key="1">
    <source>
        <dbReference type="ARBA" id="ARBA00009512"/>
    </source>
</evidence>
<comment type="caution">
    <text evidence="5">The sequence shown here is derived from an EMBL/GenBank/DDBJ whole genome shotgun (WGS) entry which is preliminary data.</text>
</comment>
<organism evidence="5 6">
    <name type="scientific">Candidatus Uhrbacteria bacterium RIFCSPHIGHO2_01_FULL_63_20</name>
    <dbReference type="NCBI Taxonomy" id="1802385"/>
    <lineage>
        <taxon>Bacteria</taxon>
        <taxon>Candidatus Uhriibacteriota</taxon>
    </lineage>
</organism>
<dbReference type="EMBL" id="MGDT01000002">
    <property type="protein sequence ID" value="OGL67304.1"/>
    <property type="molecule type" value="Genomic_DNA"/>
</dbReference>
<proteinExistence type="inferred from homology"/>
<gene>
    <name evidence="3" type="primary">rpsF</name>
    <name evidence="5" type="ORF">A2856_01285</name>
</gene>
<dbReference type="GO" id="GO:0005840">
    <property type="term" value="C:ribosome"/>
    <property type="evidence" value="ECO:0007669"/>
    <property type="project" value="UniProtKB-KW"/>
</dbReference>
<accession>A0A1F7TP36</accession>
<dbReference type="InterPro" id="IPR000529">
    <property type="entry name" value="Ribosomal_bS6"/>
</dbReference>
<dbReference type="Pfam" id="PF01250">
    <property type="entry name" value="Ribosomal_S6"/>
    <property type="match status" value="1"/>
</dbReference>
<dbReference type="GO" id="GO:0070181">
    <property type="term" value="F:small ribosomal subunit rRNA binding"/>
    <property type="evidence" value="ECO:0007669"/>
    <property type="project" value="TreeGrafter"/>
</dbReference>
<dbReference type="GO" id="GO:1990904">
    <property type="term" value="C:ribonucleoprotein complex"/>
    <property type="evidence" value="ECO:0007669"/>
    <property type="project" value="UniProtKB-KW"/>
</dbReference>
<keyword evidence="3" id="KW-0699">rRNA-binding</keyword>
<evidence type="ECO:0000256" key="3">
    <source>
        <dbReference type="HAMAP-Rule" id="MF_00360"/>
    </source>
</evidence>
<dbReference type="GO" id="GO:0006412">
    <property type="term" value="P:translation"/>
    <property type="evidence" value="ECO:0007669"/>
    <property type="project" value="UniProtKB-UniRule"/>
</dbReference>
<dbReference type="STRING" id="1802385.A2856_01285"/>
<reference evidence="5 6" key="1">
    <citation type="journal article" date="2016" name="Nat. Commun.">
        <title>Thousands of microbial genomes shed light on interconnected biogeochemical processes in an aquifer system.</title>
        <authorList>
            <person name="Anantharaman K."/>
            <person name="Brown C.T."/>
            <person name="Hug L.A."/>
            <person name="Sharon I."/>
            <person name="Castelle C.J."/>
            <person name="Probst A.J."/>
            <person name="Thomas B.C."/>
            <person name="Singh A."/>
            <person name="Wilkins M.J."/>
            <person name="Karaoz U."/>
            <person name="Brodie E.L."/>
            <person name="Williams K.H."/>
            <person name="Hubbard S.S."/>
            <person name="Banfield J.F."/>
        </authorList>
    </citation>
    <scope>NUCLEOTIDE SEQUENCE [LARGE SCALE GENOMIC DNA]</scope>
</reference>
<dbReference type="AlphaFoldDB" id="A0A1F7TP36"/>
<evidence type="ECO:0000256" key="2">
    <source>
        <dbReference type="ARBA" id="ARBA00035294"/>
    </source>
</evidence>
<dbReference type="SUPFAM" id="SSF54995">
    <property type="entry name" value="Ribosomal protein S6"/>
    <property type="match status" value="1"/>
</dbReference>
<dbReference type="Gene3D" id="3.30.70.60">
    <property type="match status" value="1"/>
</dbReference>
<dbReference type="PANTHER" id="PTHR21011:SF1">
    <property type="entry name" value="SMALL RIBOSOMAL SUBUNIT PROTEIN BS6M"/>
    <property type="match status" value="1"/>
</dbReference>
<dbReference type="Proteomes" id="UP000177885">
    <property type="component" value="Unassembled WGS sequence"/>
</dbReference>
<dbReference type="PANTHER" id="PTHR21011">
    <property type="entry name" value="MITOCHONDRIAL 28S RIBOSOMAL PROTEIN S6"/>
    <property type="match status" value="1"/>
</dbReference>
<dbReference type="InterPro" id="IPR020814">
    <property type="entry name" value="Ribosomal_S6_plastid/chlpt"/>
</dbReference>
<comment type="function">
    <text evidence="3">Binds together with bS18 to 16S ribosomal RNA.</text>
</comment>
<evidence type="ECO:0000313" key="6">
    <source>
        <dbReference type="Proteomes" id="UP000177885"/>
    </source>
</evidence>
<feature type="region of interest" description="Disordered" evidence="4">
    <location>
        <begin position="112"/>
        <end position="133"/>
    </location>
</feature>
<evidence type="ECO:0000256" key="4">
    <source>
        <dbReference type="SAM" id="MobiDB-lite"/>
    </source>
</evidence>
<dbReference type="HAMAP" id="MF_00360">
    <property type="entry name" value="Ribosomal_bS6"/>
    <property type="match status" value="1"/>
</dbReference>
<evidence type="ECO:0000313" key="5">
    <source>
        <dbReference type="EMBL" id="OGL67304.1"/>
    </source>
</evidence>
<dbReference type="GO" id="GO:0003735">
    <property type="term" value="F:structural constituent of ribosome"/>
    <property type="evidence" value="ECO:0007669"/>
    <property type="project" value="InterPro"/>
</dbReference>
<name>A0A1F7TP36_9BACT</name>
<dbReference type="GO" id="GO:0005737">
    <property type="term" value="C:cytoplasm"/>
    <property type="evidence" value="ECO:0007669"/>
    <property type="project" value="UniProtKB-ARBA"/>
</dbReference>
<protein>
    <recommendedName>
        <fullName evidence="2 3">Small ribosomal subunit protein bS6</fullName>
    </recommendedName>
</protein>
<feature type="compositionally biased region" description="Basic and acidic residues" evidence="4">
    <location>
        <begin position="113"/>
        <end position="124"/>
    </location>
</feature>